<dbReference type="EMBL" id="JACRTL010000010">
    <property type="protein sequence ID" value="MBC8612038.1"/>
    <property type="molecule type" value="Genomic_DNA"/>
</dbReference>
<keyword evidence="1" id="KW-0812">Transmembrane</keyword>
<protein>
    <recommendedName>
        <fullName evidence="4">DUF3592 domain-containing protein</fullName>
    </recommendedName>
</protein>
<sequence length="141" mass="15593">MFRWLLSLILLFCILLFILIGYTISSAPKGYQGEYEESRTGRIEAGQVRYVKNTLHYIPLEALGLSQSLSDGTHINLYFAENGKVVASENADELNRLTQFGVILAVAAMGGMALALMVFAVAARKTFGKPRFIWLESIKSG</sequence>
<feature type="transmembrane region" description="Helical" evidence="1">
    <location>
        <begin position="100"/>
        <end position="123"/>
    </location>
</feature>
<dbReference type="RefSeq" id="WP_154825344.1">
    <property type="nucleotide sequence ID" value="NZ_JACRTL010000010.1"/>
</dbReference>
<keyword evidence="3" id="KW-1185">Reference proteome</keyword>
<proteinExistence type="predicted"/>
<evidence type="ECO:0008006" key="4">
    <source>
        <dbReference type="Google" id="ProtNLM"/>
    </source>
</evidence>
<organism evidence="2 3">
    <name type="scientific">Massiliimalia timonensis</name>
    <dbReference type="NCBI Taxonomy" id="1987501"/>
    <lineage>
        <taxon>Bacteria</taxon>
        <taxon>Bacillati</taxon>
        <taxon>Bacillota</taxon>
        <taxon>Clostridia</taxon>
        <taxon>Eubacteriales</taxon>
        <taxon>Oscillospiraceae</taxon>
        <taxon>Massiliimalia</taxon>
    </lineage>
</organism>
<evidence type="ECO:0000313" key="3">
    <source>
        <dbReference type="Proteomes" id="UP000632659"/>
    </source>
</evidence>
<gene>
    <name evidence="2" type="ORF">H8702_13150</name>
</gene>
<reference evidence="2" key="1">
    <citation type="submission" date="2020-08" db="EMBL/GenBank/DDBJ databases">
        <title>Genome public.</title>
        <authorList>
            <person name="Liu C."/>
            <person name="Sun Q."/>
        </authorList>
    </citation>
    <scope>NUCLEOTIDE SEQUENCE</scope>
    <source>
        <strain evidence="2">NSJ-15</strain>
    </source>
</reference>
<keyword evidence="1" id="KW-1133">Transmembrane helix</keyword>
<accession>A0A8J6PFQ3</accession>
<evidence type="ECO:0000313" key="2">
    <source>
        <dbReference type="EMBL" id="MBC8612038.1"/>
    </source>
</evidence>
<dbReference type="Proteomes" id="UP000632659">
    <property type="component" value="Unassembled WGS sequence"/>
</dbReference>
<name>A0A8J6PFQ3_9FIRM</name>
<comment type="caution">
    <text evidence="2">The sequence shown here is derived from an EMBL/GenBank/DDBJ whole genome shotgun (WGS) entry which is preliminary data.</text>
</comment>
<evidence type="ECO:0000256" key="1">
    <source>
        <dbReference type="SAM" id="Phobius"/>
    </source>
</evidence>
<dbReference type="AlphaFoldDB" id="A0A8J6PFQ3"/>
<keyword evidence="1" id="KW-0472">Membrane</keyword>